<feature type="region of interest" description="Disordered" evidence="1">
    <location>
        <begin position="65"/>
        <end position="100"/>
    </location>
</feature>
<sequence>MKKQLQEELVTLAEKIISRSKREDISTAHLKELTRQLYEKLTVLDFTQSNLFASEEKKEEKAEIVKTSQEVKAPAKKKEETSGVVKTAQSVKAPSEQEEDLFTASDEEYAPSGLEFNDSEAITEPNTEKIKDIVAQMPAETQDLDDLFESIQPRKYQKNDMEDIGGVHYDNLPKFEPVGTGQSPSEKPRSLNERLKKGINIGVNDRHAFVRHLFDGSTTDYNRVLSQLNTIKSKEEALNFVANMVKPDYNNWEGKEDYETRFLTIIESRFE</sequence>
<reference evidence="3" key="1">
    <citation type="journal article" date="2019" name="Int. J. Syst. Evol. Microbiol.">
        <title>The Global Catalogue of Microorganisms (GCM) 10K type strain sequencing project: providing services to taxonomists for standard genome sequencing and annotation.</title>
        <authorList>
            <consortium name="The Broad Institute Genomics Platform"/>
            <consortium name="The Broad Institute Genome Sequencing Center for Infectious Disease"/>
            <person name="Wu L."/>
            <person name="Ma J."/>
        </authorList>
    </citation>
    <scope>NUCLEOTIDE SEQUENCE [LARGE SCALE GENOMIC DNA]</scope>
    <source>
        <strain evidence="3">KCTC 42585</strain>
    </source>
</reference>
<accession>A0ABW5IUE3</accession>
<keyword evidence="3" id="KW-1185">Reference proteome</keyword>
<protein>
    <submittedName>
        <fullName evidence="2">Uncharacterized protein</fullName>
    </submittedName>
</protein>
<dbReference type="RefSeq" id="WP_380749229.1">
    <property type="nucleotide sequence ID" value="NZ_JBHULT010000006.1"/>
</dbReference>
<comment type="caution">
    <text evidence="2">The sequence shown here is derived from an EMBL/GenBank/DDBJ whole genome shotgun (WGS) entry which is preliminary data.</text>
</comment>
<dbReference type="EMBL" id="JBHULT010000006">
    <property type="protein sequence ID" value="MFD2517304.1"/>
    <property type="molecule type" value="Genomic_DNA"/>
</dbReference>
<evidence type="ECO:0000313" key="2">
    <source>
        <dbReference type="EMBL" id="MFD2517304.1"/>
    </source>
</evidence>
<gene>
    <name evidence="2" type="ORF">ACFSTG_05310</name>
</gene>
<proteinExistence type="predicted"/>
<organism evidence="2 3">
    <name type="scientific">Salinimicrobium flavum</name>
    <dbReference type="NCBI Taxonomy" id="1737065"/>
    <lineage>
        <taxon>Bacteria</taxon>
        <taxon>Pseudomonadati</taxon>
        <taxon>Bacteroidota</taxon>
        <taxon>Flavobacteriia</taxon>
        <taxon>Flavobacteriales</taxon>
        <taxon>Flavobacteriaceae</taxon>
        <taxon>Salinimicrobium</taxon>
    </lineage>
</organism>
<dbReference type="Proteomes" id="UP001597468">
    <property type="component" value="Unassembled WGS sequence"/>
</dbReference>
<evidence type="ECO:0000256" key="1">
    <source>
        <dbReference type="SAM" id="MobiDB-lite"/>
    </source>
</evidence>
<name>A0ABW5IUE3_9FLAO</name>
<evidence type="ECO:0000313" key="3">
    <source>
        <dbReference type="Proteomes" id="UP001597468"/>
    </source>
</evidence>